<feature type="transmembrane region" description="Helical" evidence="8">
    <location>
        <begin position="198"/>
        <end position="218"/>
    </location>
</feature>
<evidence type="ECO:0000256" key="5">
    <source>
        <dbReference type="ARBA" id="ARBA00022692"/>
    </source>
</evidence>
<evidence type="ECO:0000256" key="1">
    <source>
        <dbReference type="ARBA" id="ARBA00004651"/>
    </source>
</evidence>
<evidence type="ECO:0000256" key="7">
    <source>
        <dbReference type="ARBA" id="ARBA00023136"/>
    </source>
</evidence>
<dbReference type="Pfam" id="PF01925">
    <property type="entry name" value="TauE"/>
    <property type="match status" value="1"/>
</dbReference>
<dbReference type="RefSeq" id="WP_208980108.1">
    <property type="nucleotide sequence ID" value="NZ_FRBW01000003.1"/>
</dbReference>
<keyword evidence="6 8" id="KW-1133">Transmembrane helix</keyword>
<dbReference type="InterPro" id="IPR002781">
    <property type="entry name" value="TM_pro_TauE-like"/>
</dbReference>
<keyword evidence="4 8" id="KW-1003">Cell membrane</keyword>
<dbReference type="EMBL" id="FRBW01000003">
    <property type="protein sequence ID" value="SHM70550.1"/>
    <property type="molecule type" value="Genomic_DNA"/>
</dbReference>
<feature type="transmembrane region" description="Helical" evidence="8">
    <location>
        <begin position="36"/>
        <end position="57"/>
    </location>
</feature>
<dbReference type="AlphaFoldDB" id="A0A1M7KY16"/>
<feature type="transmembrane region" description="Helical" evidence="8">
    <location>
        <begin position="163"/>
        <end position="182"/>
    </location>
</feature>
<feature type="transmembrane region" description="Helical" evidence="8">
    <location>
        <begin position="100"/>
        <end position="118"/>
    </location>
</feature>
<dbReference type="GO" id="GO:0005886">
    <property type="term" value="C:plasma membrane"/>
    <property type="evidence" value="ECO:0007669"/>
    <property type="project" value="UniProtKB-SubCell"/>
</dbReference>
<evidence type="ECO:0000313" key="10">
    <source>
        <dbReference type="Proteomes" id="UP000186002"/>
    </source>
</evidence>
<name>A0A1M7KY16_9HYPH</name>
<keyword evidence="10" id="KW-1185">Reference proteome</keyword>
<evidence type="ECO:0000256" key="8">
    <source>
        <dbReference type="RuleBase" id="RU363041"/>
    </source>
</evidence>
<comment type="similarity">
    <text evidence="2 8">Belongs to the 4-toluene sulfonate uptake permease (TSUP) (TC 2.A.102) family.</text>
</comment>
<dbReference type="PANTHER" id="PTHR30269:SF37">
    <property type="entry name" value="MEMBRANE TRANSPORTER PROTEIN"/>
    <property type="match status" value="1"/>
</dbReference>
<protein>
    <recommendedName>
        <fullName evidence="8">Probable membrane transporter protein</fullName>
    </recommendedName>
</protein>
<feature type="transmembrane region" description="Helical" evidence="8">
    <location>
        <begin position="230"/>
        <end position="248"/>
    </location>
</feature>
<keyword evidence="3" id="KW-0813">Transport</keyword>
<evidence type="ECO:0000256" key="3">
    <source>
        <dbReference type="ARBA" id="ARBA00022448"/>
    </source>
</evidence>
<dbReference type="InterPro" id="IPR052017">
    <property type="entry name" value="TSUP"/>
</dbReference>
<dbReference type="STRING" id="735517.SAMN05444272_3015"/>
<reference evidence="9 10" key="1">
    <citation type="submission" date="2016-11" db="EMBL/GenBank/DDBJ databases">
        <authorList>
            <person name="Jaros S."/>
            <person name="Januszkiewicz K."/>
            <person name="Wedrychowicz H."/>
        </authorList>
    </citation>
    <scope>NUCLEOTIDE SEQUENCE [LARGE SCALE GENOMIC DNA]</scope>
    <source>
        <strain evidence="9 10">DSM 22153</strain>
    </source>
</reference>
<evidence type="ECO:0000256" key="2">
    <source>
        <dbReference type="ARBA" id="ARBA00009142"/>
    </source>
</evidence>
<organism evidence="9 10">
    <name type="scientific">Roseibium suaedae</name>
    <dbReference type="NCBI Taxonomy" id="735517"/>
    <lineage>
        <taxon>Bacteria</taxon>
        <taxon>Pseudomonadati</taxon>
        <taxon>Pseudomonadota</taxon>
        <taxon>Alphaproteobacteria</taxon>
        <taxon>Hyphomicrobiales</taxon>
        <taxon>Stappiaceae</taxon>
        <taxon>Roseibium</taxon>
    </lineage>
</organism>
<accession>A0A1M7KY16</accession>
<evidence type="ECO:0000256" key="4">
    <source>
        <dbReference type="ARBA" id="ARBA00022475"/>
    </source>
</evidence>
<dbReference type="PANTHER" id="PTHR30269">
    <property type="entry name" value="TRANSMEMBRANE PROTEIN YFCA"/>
    <property type="match status" value="1"/>
</dbReference>
<feature type="transmembrane region" description="Helical" evidence="8">
    <location>
        <begin position="130"/>
        <end position="151"/>
    </location>
</feature>
<gene>
    <name evidence="9" type="ORF">SAMN05444272_3015</name>
</gene>
<dbReference type="Proteomes" id="UP000186002">
    <property type="component" value="Unassembled WGS sequence"/>
</dbReference>
<evidence type="ECO:0000256" key="6">
    <source>
        <dbReference type="ARBA" id="ARBA00022989"/>
    </source>
</evidence>
<feature type="transmembrane region" description="Helical" evidence="8">
    <location>
        <begin position="69"/>
        <end position="94"/>
    </location>
</feature>
<comment type="subcellular location">
    <subcellularLocation>
        <location evidence="1 8">Cell membrane</location>
        <topology evidence="1 8">Multi-pass membrane protein</topology>
    </subcellularLocation>
</comment>
<keyword evidence="7 8" id="KW-0472">Membrane</keyword>
<proteinExistence type="inferred from homology"/>
<sequence>MELDILTLAGALVACAMGGLLKGATGAGAPIIGVPVLAALVDVQFAVAVFVVPNLLTNFWQGWQTRSHLLPWPFVILFAAGGGIGAVIGTYLLAGLPSEALLVIMSVVVLGYVAFRLLKSDWVLPYRTGLWVAAPVGILGGTLQGAIGISAPASLSFLNALKLPRLSFIATISVFFSVMSAFQFERLIEVGLLTGERFLVGLGATAAILAAMPLGAMLARKVARETFDRIILGLLVLISAKILVEVFVL</sequence>
<keyword evidence="5 8" id="KW-0812">Transmembrane</keyword>
<evidence type="ECO:0000313" key="9">
    <source>
        <dbReference type="EMBL" id="SHM70550.1"/>
    </source>
</evidence>